<organism evidence="1 2">
    <name type="scientific">Mesonia hippocampi</name>
    <dbReference type="NCBI Taxonomy" id="1628250"/>
    <lineage>
        <taxon>Bacteria</taxon>
        <taxon>Pseudomonadati</taxon>
        <taxon>Bacteroidota</taxon>
        <taxon>Flavobacteriia</taxon>
        <taxon>Flavobacteriales</taxon>
        <taxon>Flavobacteriaceae</taxon>
        <taxon>Mesonia</taxon>
    </lineage>
</organism>
<protein>
    <recommendedName>
        <fullName evidence="3">Tetratricopeptide repeat protein</fullName>
    </recommendedName>
</protein>
<dbReference type="Gene3D" id="1.25.40.10">
    <property type="entry name" value="Tetratricopeptide repeat domain"/>
    <property type="match status" value="1"/>
</dbReference>
<dbReference type="InterPro" id="IPR011990">
    <property type="entry name" value="TPR-like_helical_dom_sf"/>
</dbReference>
<gene>
    <name evidence="1" type="ORF">GGR32_001896</name>
</gene>
<dbReference type="RefSeq" id="WP_183477940.1">
    <property type="nucleotide sequence ID" value="NZ_JACIFO010000007.1"/>
</dbReference>
<dbReference type="EMBL" id="JACIFO010000007">
    <property type="protein sequence ID" value="MBB4119594.1"/>
    <property type="molecule type" value="Genomic_DNA"/>
</dbReference>
<proteinExistence type="predicted"/>
<dbReference type="SUPFAM" id="SSF48452">
    <property type="entry name" value="TPR-like"/>
    <property type="match status" value="1"/>
</dbReference>
<dbReference type="SUPFAM" id="SSF81901">
    <property type="entry name" value="HCP-like"/>
    <property type="match status" value="1"/>
</dbReference>
<name>A0A840EZZ4_9FLAO</name>
<accession>A0A840EZZ4</accession>
<evidence type="ECO:0008006" key="3">
    <source>
        <dbReference type="Google" id="ProtNLM"/>
    </source>
</evidence>
<dbReference type="AlphaFoldDB" id="A0A840EZZ4"/>
<sequence length="700" mass="81664">METEFLELVNYLKTQYQKQYWVSCDLVLSDILEFLEEEDKSILDHDAQVIFNRILIKYYSRFYAIASFDMELVQEALSELERLNAADVTDYESVCSLYNSCPEELYKKAISIHPNSLPILYAYALHAKNKAELDIAIGCLRYLLSIYPEANYLRPVLHECEQEALTQLLDKLTTDALTASEVDKLVCLSLITKHKPTISRLLTSFSEVLSEAQQQDLEISNYFLQQEINAEEVVQFWEQRWMHQPLSLVTGIYLTEYFHQQGKIQFMLPILENTILASVDFLRAEALQSTAIDDYFINFNEEDQELIATHYFLKATAYNYQQAADLAQQTLTEALLKFPKHPKLTGLLAVITLRYGNENKTAALSIINDAQKYGVALTTYLDLMAEYATSNNNFKEVASFLKTYHKYAIPTGKSLFYQARAYAKLGYFHNALKTLNEATTYMPITPYRTSINFWQMVIHKNMGDDKGFYKHLQWQLSVFDKRYPQHWEAQNICVEFLYEKHAFQECYKYIVPIYKAGKLPPDLLPILQYLVWCEYDVDNEINVPPVTAESIIETPVTLGHYRANAIYYWMLGKDYESAQAFEKAAGFGSNVGFYLARAYWRSTYDETKRNYSIELYKKMKKIVPESIDYQMQYWEQNLYFRAARHKEAKTSFNELIAKFPKMALRKNTSATHYASRQKINTENLSETNEFERYSKMLLSL</sequence>
<dbReference type="Proteomes" id="UP000553034">
    <property type="component" value="Unassembled WGS sequence"/>
</dbReference>
<reference evidence="1 2" key="1">
    <citation type="submission" date="2020-08" db="EMBL/GenBank/DDBJ databases">
        <title>Genomic Encyclopedia of Type Strains, Phase IV (KMG-IV): sequencing the most valuable type-strain genomes for metagenomic binning, comparative biology and taxonomic classification.</title>
        <authorList>
            <person name="Goeker M."/>
        </authorList>
    </citation>
    <scope>NUCLEOTIDE SEQUENCE [LARGE SCALE GENOMIC DNA]</scope>
    <source>
        <strain evidence="1 2">DSM 29568</strain>
    </source>
</reference>
<evidence type="ECO:0000313" key="1">
    <source>
        <dbReference type="EMBL" id="MBB4119594.1"/>
    </source>
</evidence>
<comment type="caution">
    <text evidence="1">The sequence shown here is derived from an EMBL/GenBank/DDBJ whole genome shotgun (WGS) entry which is preliminary data.</text>
</comment>
<evidence type="ECO:0000313" key="2">
    <source>
        <dbReference type="Proteomes" id="UP000553034"/>
    </source>
</evidence>
<keyword evidence="2" id="KW-1185">Reference proteome</keyword>